<accession>A0A0A8YBZ8</accession>
<organism evidence="1">
    <name type="scientific">Arundo donax</name>
    <name type="common">Giant reed</name>
    <name type="synonym">Donax arundinaceus</name>
    <dbReference type="NCBI Taxonomy" id="35708"/>
    <lineage>
        <taxon>Eukaryota</taxon>
        <taxon>Viridiplantae</taxon>
        <taxon>Streptophyta</taxon>
        <taxon>Embryophyta</taxon>
        <taxon>Tracheophyta</taxon>
        <taxon>Spermatophyta</taxon>
        <taxon>Magnoliopsida</taxon>
        <taxon>Liliopsida</taxon>
        <taxon>Poales</taxon>
        <taxon>Poaceae</taxon>
        <taxon>PACMAD clade</taxon>
        <taxon>Arundinoideae</taxon>
        <taxon>Arundineae</taxon>
        <taxon>Arundo</taxon>
    </lineage>
</organism>
<evidence type="ECO:0000313" key="1">
    <source>
        <dbReference type="EMBL" id="JAD22985.1"/>
    </source>
</evidence>
<name>A0A0A8YBZ8_ARUDO</name>
<protein>
    <submittedName>
        <fullName evidence="1">Uncharacterized protein</fullName>
    </submittedName>
</protein>
<reference evidence="1" key="2">
    <citation type="journal article" date="2015" name="Data Brief">
        <title>Shoot transcriptome of the giant reed, Arundo donax.</title>
        <authorList>
            <person name="Barrero R.A."/>
            <person name="Guerrero F.D."/>
            <person name="Moolhuijzen P."/>
            <person name="Goolsby J.A."/>
            <person name="Tidwell J."/>
            <person name="Bellgard S.E."/>
            <person name="Bellgard M.I."/>
        </authorList>
    </citation>
    <scope>NUCLEOTIDE SEQUENCE</scope>
    <source>
        <tissue evidence="1">Shoot tissue taken approximately 20 cm above the soil surface</tissue>
    </source>
</reference>
<sequence>MCILDLNRKETNCYGWSLNKFLIRNSLEPTPVSHLAPC</sequence>
<dbReference type="AlphaFoldDB" id="A0A0A8YBZ8"/>
<proteinExistence type="predicted"/>
<dbReference type="EMBL" id="GBRH01274910">
    <property type="protein sequence ID" value="JAD22985.1"/>
    <property type="molecule type" value="Transcribed_RNA"/>
</dbReference>
<reference evidence="1" key="1">
    <citation type="submission" date="2014-09" db="EMBL/GenBank/DDBJ databases">
        <authorList>
            <person name="Magalhaes I.L.F."/>
            <person name="Oliveira U."/>
            <person name="Santos F.R."/>
            <person name="Vidigal T.H.D.A."/>
            <person name="Brescovit A.D."/>
            <person name="Santos A.J."/>
        </authorList>
    </citation>
    <scope>NUCLEOTIDE SEQUENCE</scope>
    <source>
        <tissue evidence="1">Shoot tissue taken approximately 20 cm above the soil surface</tissue>
    </source>
</reference>